<sequence>MTDVNNILNSYLYSGTNSLTGNSGVSSLIQSGLTEGTKSTNSTSFNSEMQSQLLVSMFSEMMKGSGDFSKIMTSLIQAYASNGTLDVSKIAGNNTNASFKYNPINVSDIVSSKMTSTGNMTIDEAIQKASKKYGVDADFIKALIKAESSFNPNAVSSANCVGLMQLSPQNEQYQELSNPFDIEQNVDGGTKFLKGLLDSYGQNKQLALAAYNAGPGAVNRSNVANTGDYSRLPKETQNYVPKVMSYYNQYKNGTLV</sequence>
<dbReference type="InterPro" id="IPR023346">
    <property type="entry name" value="Lysozyme-like_dom_sf"/>
</dbReference>
<dbReference type="AlphaFoldDB" id="D9SVJ8"/>
<dbReference type="HOGENOM" id="CLU_065765_4_1_9"/>
<dbReference type="RefSeq" id="WP_010076014.1">
    <property type="nucleotide sequence ID" value="NC_014393.1"/>
</dbReference>
<proteinExistence type="predicted"/>
<organism evidence="2 3">
    <name type="scientific">Clostridium cellulovorans (strain ATCC 35296 / DSM 3052 / OCM 3 / 743B)</name>
    <dbReference type="NCBI Taxonomy" id="573061"/>
    <lineage>
        <taxon>Bacteria</taxon>
        <taxon>Bacillati</taxon>
        <taxon>Bacillota</taxon>
        <taxon>Clostridia</taxon>
        <taxon>Eubacteriales</taxon>
        <taxon>Clostridiaceae</taxon>
        <taxon>Clostridium</taxon>
    </lineage>
</organism>
<feature type="domain" description="Transglycosylase SLT" evidence="1">
    <location>
        <begin position="125"/>
        <end position="222"/>
    </location>
</feature>
<dbReference type="KEGG" id="ccb:Clocel_1369"/>
<keyword evidence="3" id="KW-1185">Reference proteome</keyword>
<dbReference type="EMBL" id="CP002160">
    <property type="protein sequence ID" value="ADL51122.1"/>
    <property type="molecule type" value="Genomic_DNA"/>
</dbReference>
<protein>
    <submittedName>
        <fullName evidence="2">Lytic transglycosylase catalytic</fullName>
    </submittedName>
</protein>
<evidence type="ECO:0000313" key="2">
    <source>
        <dbReference type="EMBL" id="ADL51122.1"/>
    </source>
</evidence>
<dbReference type="CAZy" id="GH23">
    <property type="family name" value="Glycoside Hydrolase Family 23"/>
</dbReference>
<dbReference type="Proteomes" id="UP000002730">
    <property type="component" value="Chromosome"/>
</dbReference>
<dbReference type="STRING" id="573061.Clocel_1369"/>
<dbReference type="eggNOG" id="COG0741">
    <property type="taxonomic scope" value="Bacteria"/>
</dbReference>
<accession>D9SVJ8</accession>
<dbReference type="Pfam" id="PF01464">
    <property type="entry name" value="SLT"/>
    <property type="match status" value="1"/>
</dbReference>
<dbReference type="SUPFAM" id="SSF53955">
    <property type="entry name" value="Lysozyme-like"/>
    <property type="match status" value="1"/>
</dbReference>
<dbReference type="PANTHER" id="PTHR37423">
    <property type="entry name" value="SOLUBLE LYTIC MUREIN TRANSGLYCOSYLASE-RELATED"/>
    <property type="match status" value="1"/>
</dbReference>
<evidence type="ECO:0000259" key="1">
    <source>
        <dbReference type="Pfam" id="PF01464"/>
    </source>
</evidence>
<dbReference type="PANTHER" id="PTHR37423:SF2">
    <property type="entry name" value="MEMBRANE-BOUND LYTIC MUREIN TRANSGLYCOSYLASE C"/>
    <property type="match status" value="1"/>
</dbReference>
<dbReference type="CDD" id="cd00254">
    <property type="entry name" value="LT-like"/>
    <property type="match status" value="1"/>
</dbReference>
<dbReference type="OrthoDB" id="9815002at2"/>
<reference evidence="2 3" key="1">
    <citation type="submission" date="2010-08" db="EMBL/GenBank/DDBJ databases">
        <title>Complete sequence of Clostridium cellulovorans 743B.</title>
        <authorList>
            <consortium name="US DOE Joint Genome Institute"/>
            <person name="Lucas S."/>
            <person name="Copeland A."/>
            <person name="Lapidus A."/>
            <person name="Cheng J.-F."/>
            <person name="Bruce D."/>
            <person name="Goodwin L."/>
            <person name="Pitluck S."/>
            <person name="Chertkov O."/>
            <person name="Detter J.C."/>
            <person name="Han C."/>
            <person name="Tapia R."/>
            <person name="Land M."/>
            <person name="Hauser L."/>
            <person name="Chang Y.-J."/>
            <person name="Jeffries C."/>
            <person name="Kyrpides N."/>
            <person name="Ivanova N."/>
            <person name="Mikhailova N."/>
            <person name="Hemme C.L."/>
            <person name="Woyke T."/>
        </authorList>
    </citation>
    <scope>NUCLEOTIDE SEQUENCE [LARGE SCALE GENOMIC DNA]</scope>
    <source>
        <strain evidence="3">ATCC 35296 / DSM 3052 / OCM 3 / 743B</strain>
    </source>
</reference>
<evidence type="ECO:0000313" key="3">
    <source>
        <dbReference type="Proteomes" id="UP000002730"/>
    </source>
</evidence>
<name>D9SVJ8_CLOC7</name>
<dbReference type="Gene3D" id="1.10.530.10">
    <property type="match status" value="1"/>
</dbReference>
<dbReference type="InterPro" id="IPR008258">
    <property type="entry name" value="Transglycosylase_SLT_dom_1"/>
</dbReference>
<gene>
    <name evidence="2" type="ordered locus">Clocel_1369</name>
</gene>